<evidence type="ECO:0000259" key="1">
    <source>
        <dbReference type="Pfam" id="PF15528"/>
    </source>
</evidence>
<proteinExistence type="predicted"/>
<name>A0ABV5GM08_9FLAO</name>
<comment type="caution">
    <text evidence="2">The sequence shown here is derived from an EMBL/GenBank/DDBJ whole genome shotgun (WGS) entry which is preliminary data.</text>
</comment>
<keyword evidence="3" id="KW-1185">Reference proteome</keyword>
<reference evidence="2 3" key="1">
    <citation type="submission" date="2024-09" db="EMBL/GenBank/DDBJ databases">
        <authorList>
            <person name="Sun Q."/>
            <person name="Mori K."/>
        </authorList>
    </citation>
    <scope>NUCLEOTIDE SEQUENCE [LARGE SCALE GENOMIC DNA]</scope>
    <source>
        <strain evidence="2 3">CECT 7955</strain>
    </source>
</reference>
<organism evidence="2 3">
    <name type="scientific">Flavobacterium jumunjinense</name>
    <dbReference type="NCBI Taxonomy" id="998845"/>
    <lineage>
        <taxon>Bacteria</taxon>
        <taxon>Pseudomonadati</taxon>
        <taxon>Bacteroidota</taxon>
        <taxon>Flavobacteriia</taxon>
        <taxon>Flavobacteriales</taxon>
        <taxon>Flavobacteriaceae</taxon>
        <taxon>Flavobacterium</taxon>
    </lineage>
</organism>
<dbReference type="Proteomes" id="UP001589607">
    <property type="component" value="Unassembled WGS sequence"/>
</dbReference>
<evidence type="ECO:0000313" key="2">
    <source>
        <dbReference type="EMBL" id="MFB9096031.1"/>
    </source>
</evidence>
<protein>
    <submittedName>
        <fullName evidence="2">Polymorphic toxin type 23 domain-containing protein</fullName>
    </submittedName>
</protein>
<accession>A0ABV5GM08</accession>
<sequence>MDELEANFFIGLSIHFGGPKNYMSGTAGVGVSRKLDFVTPGVNLGVNFYNGGLGSLTNSSSFNIDTVVTAKLTVGGGEGEPMTIRPLHLNSGSGMEDSYKYSATLGTNFILNNHNRNQQVGFLQVRAFDFSFQTYNDFQGFKKIGISDGFDRWWTGGGNITIGNNNSDYQLVIASDVFTADTDVEPRSKQIIDGEVVASDEMKLDVFDKNIPASKDSNFYEKYFLHKPNIASELNQDYLDEHRNGITWNSQMHDFDLNQGRTSFRLKTPEGEFGVNGLGKSHMWSQNSIHNIINFHVIPSNTPNYWEFQMTPLKNQF</sequence>
<feature type="domain" description="Bacterial toxin 23" evidence="1">
    <location>
        <begin position="41"/>
        <end position="188"/>
    </location>
</feature>
<dbReference type="Pfam" id="PF15528">
    <property type="entry name" value="Ntox23"/>
    <property type="match status" value="1"/>
</dbReference>
<gene>
    <name evidence="2" type="ORF">ACFFVF_05850</name>
</gene>
<dbReference type="RefSeq" id="WP_236457352.1">
    <property type="nucleotide sequence ID" value="NZ_CBCSGE010000006.1"/>
</dbReference>
<dbReference type="EMBL" id="JBHMEY010000012">
    <property type="protein sequence ID" value="MFB9096031.1"/>
    <property type="molecule type" value="Genomic_DNA"/>
</dbReference>
<evidence type="ECO:0000313" key="3">
    <source>
        <dbReference type="Proteomes" id="UP001589607"/>
    </source>
</evidence>
<dbReference type="InterPro" id="IPR029115">
    <property type="entry name" value="Ntox23"/>
</dbReference>